<feature type="region of interest" description="Disordered" evidence="1">
    <location>
        <begin position="382"/>
        <end position="490"/>
    </location>
</feature>
<dbReference type="EMBL" id="HG689191">
    <property type="protein sequence ID" value="CDI73921.1"/>
    <property type="molecule type" value="Genomic_DNA"/>
</dbReference>
<feature type="compositionally biased region" description="Basic and acidic residues" evidence="1">
    <location>
        <begin position="421"/>
        <end position="434"/>
    </location>
</feature>
<evidence type="ECO:0000313" key="2">
    <source>
        <dbReference type="EMBL" id="CDI73921.1"/>
    </source>
</evidence>
<reference evidence="2" key="1">
    <citation type="submission" date="2013-10" db="EMBL/GenBank/DDBJ databases">
        <title>Genomic analysis of the causative agents of coccidiosis in chickens.</title>
        <authorList>
            <person name="Reid A.J."/>
            <person name="Blake D."/>
            <person name="Billington K."/>
            <person name="Browne H."/>
            <person name="Dunn M."/>
            <person name="Hung S."/>
            <person name="Kawahara F."/>
            <person name="Miranda-Saavedra D."/>
            <person name="Mourier T."/>
            <person name="Nagra H."/>
            <person name="Otto T.D."/>
            <person name="Rawlings N."/>
            <person name="Sanchez A."/>
            <person name="Sanders M."/>
            <person name="Subramaniam C."/>
            <person name="Tay Y."/>
            <person name="Dear P."/>
            <person name="Doerig C."/>
            <person name="Gruber A."/>
            <person name="Parkinson J."/>
            <person name="Shirley M."/>
            <person name="Wan K.L."/>
            <person name="Berriman M."/>
            <person name="Tomley F."/>
            <person name="Pain A."/>
        </authorList>
    </citation>
    <scope>NUCLEOTIDE SEQUENCE [LARGE SCALE GENOMIC DNA]</scope>
    <source>
        <strain evidence="2">Houghton</strain>
    </source>
</reference>
<dbReference type="AlphaFoldDB" id="U6G0U2"/>
<sequence>MHGQTGIRVPSPCAAAPYGSMDAGELPWDSVDETVGEWSDQANASPAPGSAKRSFWRLDRSGKLTTLLSVAATVAAYVLLRCYRQFSFVNSHVKGPLRSLAEGEEAGPELPCWGGGLEGNQASAGASDDAFELNMQQRAEGVMQRMVQVTKDCSSVAALLPPPFPMRVVDLFLGLCIQEVAALSSLLGGAFEEQKAEVLQTAVDTARDAKHVCRERSTRAQQQHASRLMQYALHMWGANPEIPPLANEVRLQMLKELLKLQETALGFIETAVSSFLKSHHSLTQITEEAAYELTEELKRIIYTRRTQVFRSKHLSHYLRDSEAKRSRGKLLSLLCGQLHPEEPDYTFEKQLDDLVSGRTWVRFPLQHTRSDLLEAYQAKEMLPAKQHESQAKQSTATKGLHASKTRSGGRHKRFHVPPRFRCRDRFSKRKKEETGAQEGLQSSDTTHREQTQQMPSGFSPSCEAQSSQVAQSLRREDQPSTIPPGQSVPELGTAFSKLALGPVGANLRRTGCPSSDRIASLSMAGSPKGAAPAAEKVLEASASRREGKMSFGVAEGAPWSPWSSAWSPHLPFSPLRVASDPDSATIYMANTLEGSSSHEAPQHLARQEGRLFSSLALPSSSVLFTTPQLIASAATEMLDTLRSQAAPAQSQNVAQYYSSPGFAASASSLLISSSLTRGLAIQPVDVPSPSEAERRSGYLHSEGQRLPERR</sequence>
<reference evidence="2" key="2">
    <citation type="submission" date="2013-10" db="EMBL/GenBank/DDBJ databases">
        <authorList>
            <person name="Aslett M."/>
        </authorList>
    </citation>
    <scope>NUCLEOTIDE SEQUENCE [LARGE SCALE GENOMIC DNA]</scope>
    <source>
        <strain evidence="2">Houghton</strain>
    </source>
</reference>
<proteinExistence type="predicted"/>
<feature type="compositionally biased region" description="Basic residues" evidence="1">
    <location>
        <begin position="401"/>
        <end position="420"/>
    </location>
</feature>
<organism evidence="2 3">
    <name type="scientific">Eimeria praecox</name>
    <dbReference type="NCBI Taxonomy" id="51316"/>
    <lineage>
        <taxon>Eukaryota</taxon>
        <taxon>Sar</taxon>
        <taxon>Alveolata</taxon>
        <taxon>Apicomplexa</taxon>
        <taxon>Conoidasida</taxon>
        <taxon>Coccidia</taxon>
        <taxon>Eucoccidiorida</taxon>
        <taxon>Eimeriorina</taxon>
        <taxon>Eimeriidae</taxon>
        <taxon>Eimeria</taxon>
    </lineage>
</organism>
<dbReference type="Proteomes" id="UP000018201">
    <property type="component" value="Unassembled WGS sequence"/>
</dbReference>
<feature type="compositionally biased region" description="Basic and acidic residues" evidence="1">
    <location>
        <begin position="691"/>
        <end position="710"/>
    </location>
</feature>
<name>U6G0U2_9EIME</name>
<gene>
    <name evidence="2" type="ORF">EPH_0029690</name>
</gene>
<evidence type="ECO:0000313" key="3">
    <source>
        <dbReference type="Proteomes" id="UP000018201"/>
    </source>
</evidence>
<protein>
    <submittedName>
        <fullName evidence="2">Uncharacterized protein</fullName>
    </submittedName>
</protein>
<evidence type="ECO:0000256" key="1">
    <source>
        <dbReference type="SAM" id="MobiDB-lite"/>
    </source>
</evidence>
<dbReference type="OrthoDB" id="348068at2759"/>
<keyword evidence="3" id="KW-1185">Reference proteome</keyword>
<feature type="region of interest" description="Disordered" evidence="1">
    <location>
        <begin position="682"/>
        <end position="710"/>
    </location>
</feature>
<feature type="compositionally biased region" description="Polar residues" evidence="1">
    <location>
        <begin position="451"/>
        <end position="471"/>
    </location>
</feature>
<dbReference type="VEuPathDB" id="ToxoDB:EPH_0029690"/>
<accession>U6G0U2</accession>